<comment type="caution">
    <text evidence="2">The sequence shown here is derived from an EMBL/GenBank/DDBJ whole genome shotgun (WGS) entry which is preliminary data.</text>
</comment>
<dbReference type="Proteomes" id="UP000186677">
    <property type="component" value="Unassembled WGS sequence"/>
</dbReference>
<accession>A0A0M5LWS4</accession>
<evidence type="ECO:0000313" key="5">
    <source>
        <dbReference type="Proteomes" id="UP000186677"/>
    </source>
</evidence>
<dbReference type="EMBL" id="MPJD01000028">
    <property type="protein sequence ID" value="OKA19928.1"/>
    <property type="molecule type" value="Genomic_DNA"/>
</dbReference>
<protein>
    <submittedName>
        <fullName evidence="2">Uncharacterized protein</fullName>
    </submittedName>
</protein>
<evidence type="ECO:0000256" key="1">
    <source>
        <dbReference type="SAM" id="Phobius"/>
    </source>
</evidence>
<evidence type="ECO:0000313" key="3">
    <source>
        <dbReference type="EMBL" id="OKA20827.1"/>
    </source>
</evidence>
<name>A0A0M5LWS4_9PSED</name>
<dbReference type="AlphaFoldDB" id="A0A0M5LWS4"/>
<keyword evidence="1" id="KW-0472">Membrane</keyword>
<sequence>MNREQVRTAIWLALITCVISLLSAYAQTDPNSAEGWLIQSRLMASLWLESLPLAAILVLILATPWYLVKLFKRLRSKQ</sequence>
<keyword evidence="1" id="KW-1133">Transmembrane helix</keyword>
<dbReference type="OrthoDB" id="7027660at2"/>
<proteinExistence type="predicted"/>
<evidence type="ECO:0000313" key="4">
    <source>
        <dbReference type="Proteomes" id="UP000185990"/>
    </source>
</evidence>
<reference evidence="2 4" key="1">
    <citation type="submission" date="2016-11" db="EMBL/GenBank/DDBJ databases">
        <title>Draft genome of Pseudomonas versuta A4R1.12.</title>
        <authorList>
            <person name="See-Too W.-S."/>
        </authorList>
    </citation>
    <scope>NUCLEOTIDE SEQUENCE [LARGE SCALE GENOMIC DNA]</scope>
    <source>
        <strain evidence="2 4">A4R1.12</strain>
    </source>
</reference>
<keyword evidence="1" id="KW-0812">Transmembrane</keyword>
<dbReference type="Proteomes" id="UP000185990">
    <property type="component" value="Unassembled WGS sequence"/>
</dbReference>
<organism evidence="2 4">
    <name type="scientific">Pseudomonas versuta</name>
    <dbReference type="NCBI Taxonomy" id="1788301"/>
    <lineage>
        <taxon>Bacteria</taxon>
        <taxon>Pseudomonadati</taxon>
        <taxon>Pseudomonadota</taxon>
        <taxon>Gammaproteobacteria</taxon>
        <taxon>Pseudomonadales</taxon>
        <taxon>Pseudomonadaceae</taxon>
        <taxon>Pseudomonas</taxon>
    </lineage>
</organism>
<dbReference type="KEGG" id="ppsy:AOC04_07650"/>
<reference evidence="3 5" key="2">
    <citation type="submission" date="2016-11" db="EMBL/GenBank/DDBJ databases">
        <title>Draft genome of Pseudomonas versuta A4R1.5.</title>
        <authorList>
            <person name="See-Too W.-S."/>
        </authorList>
    </citation>
    <scope>NUCLEOTIDE SEQUENCE [LARGE SCALE GENOMIC DNA]</scope>
    <source>
        <strain evidence="3 5">A4R1.5</strain>
    </source>
</reference>
<feature type="transmembrane region" description="Helical" evidence="1">
    <location>
        <begin position="50"/>
        <end position="68"/>
    </location>
</feature>
<keyword evidence="5" id="KW-1185">Reference proteome</keyword>
<gene>
    <name evidence="3" type="ORF">BOH73_13380</name>
    <name evidence="2" type="ORF">BOH74_17505</name>
</gene>
<accession>A0A1Q4KHN7</accession>
<evidence type="ECO:0000313" key="2">
    <source>
        <dbReference type="EMBL" id="OKA19928.1"/>
    </source>
</evidence>
<dbReference type="EMBL" id="MPJC01000007">
    <property type="protein sequence ID" value="OKA20827.1"/>
    <property type="molecule type" value="Genomic_DNA"/>
</dbReference>